<dbReference type="Pfam" id="PF25273">
    <property type="entry name" value="DUF7869"/>
    <property type="match status" value="1"/>
</dbReference>
<dbReference type="OrthoDB" id="10066376at2759"/>
<reference evidence="5 6" key="1">
    <citation type="submission" date="2019-01" db="EMBL/GenBank/DDBJ databases">
        <authorList>
            <person name="Sayadi A."/>
        </authorList>
    </citation>
    <scope>NUCLEOTIDE SEQUENCE [LARGE SCALE GENOMIC DNA]</scope>
</reference>
<dbReference type="AlphaFoldDB" id="A0A653C6E6"/>
<dbReference type="Pfam" id="PF18701">
    <property type="entry name" value="DUF5641"/>
    <property type="match status" value="1"/>
</dbReference>
<protein>
    <recommendedName>
        <fullName evidence="7">DUF5641 domain-containing protein</fullName>
    </recommendedName>
</protein>
<feature type="domain" description="DUF7869" evidence="4">
    <location>
        <begin position="356"/>
        <end position="468"/>
    </location>
</feature>
<gene>
    <name evidence="5" type="ORF">CALMAC_LOCUS6602</name>
</gene>
<evidence type="ECO:0000313" key="6">
    <source>
        <dbReference type="Proteomes" id="UP000410492"/>
    </source>
</evidence>
<name>A0A653C6E6_CALMS</name>
<evidence type="ECO:0000313" key="5">
    <source>
        <dbReference type="EMBL" id="VEN43467.1"/>
    </source>
</evidence>
<feature type="region of interest" description="Disordered" evidence="2">
    <location>
        <begin position="735"/>
        <end position="824"/>
    </location>
</feature>
<dbReference type="EMBL" id="CAACVG010007070">
    <property type="protein sequence ID" value="VEN43467.1"/>
    <property type="molecule type" value="Genomic_DNA"/>
</dbReference>
<evidence type="ECO:0000259" key="4">
    <source>
        <dbReference type="Pfam" id="PF25273"/>
    </source>
</evidence>
<feature type="coiled-coil region" evidence="1">
    <location>
        <begin position="914"/>
        <end position="941"/>
    </location>
</feature>
<evidence type="ECO:0000256" key="1">
    <source>
        <dbReference type="SAM" id="Coils"/>
    </source>
</evidence>
<proteinExistence type="predicted"/>
<feature type="compositionally biased region" description="Polar residues" evidence="2">
    <location>
        <begin position="761"/>
        <end position="775"/>
    </location>
</feature>
<feature type="compositionally biased region" description="Basic and acidic residues" evidence="2">
    <location>
        <begin position="788"/>
        <end position="812"/>
    </location>
</feature>
<organism evidence="5 6">
    <name type="scientific">Callosobruchus maculatus</name>
    <name type="common">Southern cowpea weevil</name>
    <name type="synonym">Pulse bruchid</name>
    <dbReference type="NCBI Taxonomy" id="64391"/>
    <lineage>
        <taxon>Eukaryota</taxon>
        <taxon>Metazoa</taxon>
        <taxon>Ecdysozoa</taxon>
        <taxon>Arthropoda</taxon>
        <taxon>Hexapoda</taxon>
        <taxon>Insecta</taxon>
        <taxon>Pterygota</taxon>
        <taxon>Neoptera</taxon>
        <taxon>Endopterygota</taxon>
        <taxon>Coleoptera</taxon>
        <taxon>Polyphaga</taxon>
        <taxon>Cucujiformia</taxon>
        <taxon>Chrysomeloidea</taxon>
        <taxon>Chrysomelidae</taxon>
        <taxon>Bruchinae</taxon>
        <taxon>Bruchini</taxon>
        <taxon>Callosobruchus</taxon>
    </lineage>
</organism>
<accession>A0A653C6E6</accession>
<evidence type="ECO:0000259" key="3">
    <source>
        <dbReference type="Pfam" id="PF18701"/>
    </source>
</evidence>
<keyword evidence="1" id="KW-0175">Coiled coil</keyword>
<feature type="domain" description="DUF5641" evidence="3">
    <location>
        <begin position="577"/>
        <end position="637"/>
    </location>
</feature>
<feature type="compositionally biased region" description="Basic residues" evidence="2">
    <location>
        <begin position="776"/>
        <end position="787"/>
    </location>
</feature>
<dbReference type="InterPro" id="IPR057191">
    <property type="entry name" value="DUF7869"/>
</dbReference>
<sequence length="1004" mass="113817">MPVKRFKDDDSCSTHSTMSSLQLSLASTSSAPNLVSTPELNISATELTLRESELANFDLKKLLEENIITHSIVMKYGVTKQLDNKRTAKKEKAFRSAISTAKTRKRCTEKKLEGSLEKFLSKPENRETECQENVGVASTSAALNLEVMEVSEERNISPLEADFSKTKTRESTAEEPVSNLSSSISSCLDCGDDPGLWPAIMREHIHRIQASKLDSTRMTHYLGDQIQNEIIDLLGTTIKNYILNKVRESKYFSIILDCTPDVSHTEQITVILRILDQTLTSLKERFEELETFTDVFGFFTNNNLFSYSKDVLMKHCKDLNLKLKDSSNSDTDIDGTTNKPYAFIWREGVAGRGAQEVGSCLKKFIDQHLKNGVEDLILWSDSCGGQNRNIKIVLLLKKILSEHSTLQTICFKYLESGHSFLPNDTDFAQIERALKLQVRIYTIDEFKSVIENSKKKNPFEVIQMNPEDFFSTENIEKQISSRKITIDKCKIYWLKTKVVFVSNRIAEIQRCTTVQQWNHVSSSDNPADLVSRGLNATELNQCDLWWRGPSWLVHDQVDWPKTSVVKVEIPELKPGKRRSNWHSDPNSDHNPIKSGSMVLIIEDNSPPLLWRLGRVIDLHPGTDNKTRVVTVRTANDSSASNIEDSIDIANPKENIQNVGNPMPEEQTEIDFDFFRNKPLDQAQIGAPINNEIAVRWSPKKVKLTPQKEKLHQGNCGDIRDSEKISPVFKLPAHSIQVEVQRTQKGGEVTSGEEEMEPAQGTGASIPSPQVNYSSNQKKKSISRKLKFKGSEKSVSARKDERKRYKNSERNEGTNDQSPNIREGDKVFIKTTGRNKIRKKYTKLKVDKAKGKKIIDSYQKIRVQINKDDIIGHALLLDLGHTVNSIEQELLKFNSIHKRSRRDGIIFISFAHAISAKLEETMNVIEKRLLNARAAIREFKENSDKHMVISRILFVANQLYENVKSLEVSLTLLMQGIPNLGSFSRSELGLIQDHLSKIYTPKALI</sequence>
<dbReference type="Proteomes" id="UP000410492">
    <property type="component" value="Unassembled WGS sequence"/>
</dbReference>
<evidence type="ECO:0000256" key="2">
    <source>
        <dbReference type="SAM" id="MobiDB-lite"/>
    </source>
</evidence>
<dbReference type="InterPro" id="IPR040676">
    <property type="entry name" value="DUF5641"/>
</dbReference>
<evidence type="ECO:0008006" key="7">
    <source>
        <dbReference type="Google" id="ProtNLM"/>
    </source>
</evidence>
<dbReference type="PANTHER" id="PTHR45749:SF21">
    <property type="entry name" value="DUF4371 DOMAIN-CONTAINING PROTEIN"/>
    <property type="match status" value="1"/>
</dbReference>
<keyword evidence="6" id="KW-1185">Reference proteome</keyword>
<dbReference type="PANTHER" id="PTHR45749">
    <property type="match status" value="1"/>
</dbReference>